<dbReference type="GO" id="GO:0016747">
    <property type="term" value="F:acyltransferase activity, transferring groups other than amino-acyl groups"/>
    <property type="evidence" value="ECO:0007669"/>
    <property type="project" value="InterPro"/>
</dbReference>
<dbReference type="SUPFAM" id="SSF55729">
    <property type="entry name" value="Acyl-CoA N-acyltransferases (Nat)"/>
    <property type="match status" value="1"/>
</dbReference>
<organism evidence="4 5">
    <name type="scientific">Devosia nanyangense</name>
    <dbReference type="NCBI Taxonomy" id="1228055"/>
    <lineage>
        <taxon>Bacteria</taxon>
        <taxon>Pseudomonadati</taxon>
        <taxon>Pseudomonadota</taxon>
        <taxon>Alphaproteobacteria</taxon>
        <taxon>Hyphomicrobiales</taxon>
        <taxon>Devosiaceae</taxon>
        <taxon>Devosia</taxon>
    </lineage>
</organism>
<keyword evidence="1" id="KW-0808">Transferase</keyword>
<dbReference type="Gene3D" id="3.40.630.30">
    <property type="match status" value="1"/>
</dbReference>
<reference evidence="4" key="1">
    <citation type="submission" date="2020-07" db="EMBL/GenBank/DDBJ databases">
        <title>Huge and variable diversity of episymbiotic CPR bacteria and DPANN archaea in groundwater ecosystems.</title>
        <authorList>
            <person name="He C.Y."/>
            <person name="Keren R."/>
            <person name="Whittaker M."/>
            <person name="Farag I.F."/>
            <person name="Doudna J."/>
            <person name="Cate J.H.D."/>
            <person name="Banfield J.F."/>
        </authorList>
    </citation>
    <scope>NUCLEOTIDE SEQUENCE</scope>
    <source>
        <strain evidence="4">NC_groundwater_1586_Pr3_B-0.1um_66_15</strain>
    </source>
</reference>
<dbReference type="EMBL" id="JACRAF010000004">
    <property type="protein sequence ID" value="MBI4920281.1"/>
    <property type="molecule type" value="Genomic_DNA"/>
</dbReference>
<protein>
    <submittedName>
        <fullName evidence="4">GNAT family N-acetyltransferase</fullName>
    </submittedName>
</protein>
<evidence type="ECO:0000313" key="5">
    <source>
        <dbReference type="Proteomes" id="UP000782610"/>
    </source>
</evidence>
<evidence type="ECO:0000313" key="4">
    <source>
        <dbReference type="EMBL" id="MBI4920281.1"/>
    </source>
</evidence>
<keyword evidence="2" id="KW-0012">Acyltransferase</keyword>
<dbReference type="PANTHER" id="PTHR43877">
    <property type="entry name" value="AMINOALKYLPHOSPHONATE N-ACETYLTRANSFERASE-RELATED-RELATED"/>
    <property type="match status" value="1"/>
</dbReference>
<dbReference type="InterPro" id="IPR050832">
    <property type="entry name" value="Bact_Acetyltransf"/>
</dbReference>
<evidence type="ECO:0000256" key="2">
    <source>
        <dbReference type="ARBA" id="ARBA00023315"/>
    </source>
</evidence>
<name>A0A933KYP5_9HYPH</name>
<evidence type="ECO:0000256" key="1">
    <source>
        <dbReference type="ARBA" id="ARBA00022679"/>
    </source>
</evidence>
<dbReference type="AlphaFoldDB" id="A0A933KYP5"/>
<proteinExistence type="predicted"/>
<dbReference type="Proteomes" id="UP000782610">
    <property type="component" value="Unassembled WGS sequence"/>
</dbReference>
<dbReference type="InterPro" id="IPR016181">
    <property type="entry name" value="Acyl_CoA_acyltransferase"/>
</dbReference>
<comment type="caution">
    <text evidence="4">The sequence shown here is derived from an EMBL/GenBank/DDBJ whole genome shotgun (WGS) entry which is preliminary data.</text>
</comment>
<dbReference type="PROSITE" id="PS51186">
    <property type="entry name" value="GNAT"/>
    <property type="match status" value="1"/>
</dbReference>
<gene>
    <name evidence="4" type="ORF">HY834_00895</name>
</gene>
<feature type="domain" description="N-acetyltransferase" evidence="3">
    <location>
        <begin position="29"/>
        <end position="160"/>
    </location>
</feature>
<sequence length="160" mass="17852">MPLSRDVPYFRMRRDLGAPIMPAPLPPGVVLVPFDERIAPACRELMNRVYAEGFGDAVPFETWWPRLVADPDFDPALCYVAANGAAVVGYCQTWIEPFIKDLVVDRAFRRSGLGAALMIQALTTYAARNESFVDLKTDVDNLVAQSLYRRLGFVVVERVG</sequence>
<dbReference type="CDD" id="cd04301">
    <property type="entry name" value="NAT_SF"/>
    <property type="match status" value="1"/>
</dbReference>
<dbReference type="InterPro" id="IPR000182">
    <property type="entry name" value="GNAT_dom"/>
</dbReference>
<dbReference type="Pfam" id="PF00583">
    <property type="entry name" value="Acetyltransf_1"/>
    <property type="match status" value="1"/>
</dbReference>
<accession>A0A933KYP5</accession>
<evidence type="ECO:0000259" key="3">
    <source>
        <dbReference type="PROSITE" id="PS51186"/>
    </source>
</evidence>